<dbReference type="SMART" id="SM00505">
    <property type="entry name" value="Knot1"/>
    <property type="match status" value="1"/>
</dbReference>
<protein>
    <submittedName>
        <fullName evidence="6">Sodium channel toxin NaTx6</fullName>
    </submittedName>
</protein>
<dbReference type="CDD" id="cd23106">
    <property type="entry name" value="neurotoxins_LC_scorpion"/>
    <property type="match status" value="1"/>
</dbReference>
<dbReference type="InterPro" id="IPR044062">
    <property type="entry name" value="LCN-type_CS_alpha_beta_dom"/>
</dbReference>
<dbReference type="GO" id="GO:0034220">
    <property type="term" value="P:monoatomic ion transmembrane transport"/>
    <property type="evidence" value="ECO:0007669"/>
    <property type="project" value="UniProtKB-KW"/>
</dbReference>
<dbReference type="AlphaFoldDB" id="A0A0U4QNN2"/>
<dbReference type="EMBL" id="KU295406">
    <property type="protein sequence ID" value="ALY87538.1"/>
    <property type="molecule type" value="mRNA"/>
</dbReference>
<evidence type="ECO:0000256" key="2">
    <source>
        <dbReference type="ARBA" id="ARBA00022525"/>
    </source>
</evidence>
<dbReference type="InterPro" id="IPR018218">
    <property type="entry name" value="Scorpion_toxinL"/>
</dbReference>
<evidence type="ECO:0000256" key="1">
    <source>
        <dbReference type="ARBA" id="ARBA00004613"/>
    </source>
</evidence>
<reference evidence="6" key="1">
    <citation type="submission" date="2015-12" db="EMBL/GenBank/DDBJ databases">
        <title>First venom gland transcriptomic analysis of Iranian yellow scorpion Odonthubuthus doriae.</title>
        <authorList>
            <person name="Naderi Soorki M."/>
            <person name="Galehdari H."/>
            <person name="Jalali A."/>
            <person name="Baradaran M."/>
        </authorList>
    </citation>
    <scope>NUCLEOTIDE SEQUENCE</scope>
    <source>
        <tissue evidence="6">Venom gland</tissue>
    </source>
</reference>
<evidence type="ECO:0000313" key="6">
    <source>
        <dbReference type="EMBL" id="ALY87538.1"/>
    </source>
</evidence>
<dbReference type="Pfam" id="PF00537">
    <property type="entry name" value="Toxin_3"/>
    <property type="match status" value="1"/>
</dbReference>
<feature type="domain" description="LCN-type CS-alpha/beta" evidence="5">
    <location>
        <begin position="21"/>
        <end position="79"/>
    </location>
</feature>
<dbReference type="Gene3D" id="3.30.30.10">
    <property type="entry name" value="Knottin, scorpion toxin-like"/>
    <property type="match status" value="1"/>
</dbReference>
<keyword evidence="6" id="KW-0813">Transport</keyword>
<feature type="chain" id="PRO_5006852013" evidence="4">
    <location>
        <begin position="20"/>
        <end position="90"/>
    </location>
</feature>
<feature type="signal peptide" evidence="4">
    <location>
        <begin position="1"/>
        <end position="19"/>
    </location>
</feature>
<dbReference type="PROSITE" id="PS51863">
    <property type="entry name" value="LCN_CSAB"/>
    <property type="match status" value="1"/>
</dbReference>
<evidence type="ECO:0000256" key="3">
    <source>
        <dbReference type="ARBA" id="ARBA00023157"/>
    </source>
</evidence>
<dbReference type="SUPFAM" id="SSF57095">
    <property type="entry name" value="Scorpion toxin-like"/>
    <property type="match status" value="1"/>
</dbReference>
<comment type="subcellular location">
    <subcellularLocation>
        <location evidence="1">Secreted</location>
    </subcellularLocation>
</comment>
<dbReference type="InterPro" id="IPR036574">
    <property type="entry name" value="Scorpion_toxin-like_sf"/>
</dbReference>
<evidence type="ECO:0000256" key="4">
    <source>
        <dbReference type="SAM" id="SignalP"/>
    </source>
</evidence>
<organism evidence="6">
    <name type="scientific">Odontobuthus doriae</name>
    <name type="common">Yellow Iranian scorpion</name>
    <dbReference type="NCBI Taxonomy" id="342590"/>
    <lineage>
        <taxon>Eukaryota</taxon>
        <taxon>Metazoa</taxon>
        <taxon>Ecdysozoa</taxon>
        <taxon>Arthropoda</taxon>
        <taxon>Chelicerata</taxon>
        <taxon>Arachnida</taxon>
        <taxon>Scorpiones</taxon>
        <taxon>Buthida</taxon>
        <taxon>Buthoidea</taxon>
        <taxon>Buthidae</taxon>
        <taxon>Odontobuthus</taxon>
    </lineage>
</organism>
<proteinExistence type="evidence at transcript level"/>
<keyword evidence="2" id="KW-0964">Secreted</keyword>
<dbReference type="InterPro" id="IPR003614">
    <property type="entry name" value="Knottins"/>
</dbReference>
<dbReference type="GO" id="GO:0090729">
    <property type="term" value="F:toxin activity"/>
    <property type="evidence" value="ECO:0007669"/>
    <property type="project" value="InterPro"/>
</dbReference>
<dbReference type="GO" id="GO:0005576">
    <property type="term" value="C:extracellular region"/>
    <property type="evidence" value="ECO:0007669"/>
    <property type="project" value="UniProtKB-SubCell"/>
</dbReference>
<dbReference type="InterPro" id="IPR002061">
    <property type="entry name" value="Scorpion_toxinL/defensin"/>
</dbReference>
<dbReference type="PRINTS" id="PR00285">
    <property type="entry name" value="SCORPNTOXIN"/>
</dbReference>
<evidence type="ECO:0000259" key="5">
    <source>
        <dbReference type="PROSITE" id="PS51863"/>
    </source>
</evidence>
<name>A0A0U4QNN2_ODODO</name>
<keyword evidence="6" id="KW-0407">Ion channel</keyword>
<accession>A0A0U4QNN2</accession>
<sequence length="90" mass="9608">MKLIFLLIISASMVIEGLANSDGYLKGGDGCKITCMLSNKCDGMCKIYGGSSGSCSGIACWCKNIPEKHIWKPETNTCGGKKMILTVIII</sequence>
<dbReference type="GO" id="GO:0019871">
    <property type="term" value="F:sodium channel inhibitor activity"/>
    <property type="evidence" value="ECO:0007669"/>
    <property type="project" value="InterPro"/>
</dbReference>
<keyword evidence="4" id="KW-0732">Signal</keyword>
<gene>
    <name evidence="6" type="primary">NaTx6</name>
</gene>
<keyword evidence="3" id="KW-1015">Disulfide bond</keyword>
<dbReference type="GO" id="GO:0006952">
    <property type="term" value="P:defense response"/>
    <property type="evidence" value="ECO:0007669"/>
    <property type="project" value="InterPro"/>
</dbReference>
<keyword evidence="6" id="KW-0406">Ion transport</keyword>